<gene>
    <name evidence="1" type="ORF">ON753_25650</name>
</gene>
<organism evidence="1 2">
    <name type="scientific">Roseibium salinum</name>
    <dbReference type="NCBI Taxonomy" id="1604349"/>
    <lineage>
        <taxon>Bacteria</taxon>
        <taxon>Pseudomonadati</taxon>
        <taxon>Pseudomonadota</taxon>
        <taxon>Alphaproteobacteria</taxon>
        <taxon>Hyphomicrobiales</taxon>
        <taxon>Stappiaceae</taxon>
        <taxon>Roseibium</taxon>
    </lineage>
</organism>
<dbReference type="InterPro" id="IPR052924">
    <property type="entry name" value="OsmC/Ohr_hydroprdx_reductase"/>
</dbReference>
<evidence type="ECO:0000313" key="1">
    <source>
        <dbReference type="EMBL" id="MCX2725703.1"/>
    </source>
</evidence>
<dbReference type="Gene3D" id="3.30.300.20">
    <property type="match status" value="1"/>
</dbReference>
<dbReference type="InterPro" id="IPR015946">
    <property type="entry name" value="KH_dom-like_a/b"/>
</dbReference>
<evidence type="ECO:0000313" key="2">
    <source>
        <dbReference type="Proteomes" id="UP001300261"/>
    </source>
</evidence>
<dbReference type="InterPro" id="IPR036102">
    <property type="entry name" value="OsmC/Ohrsf"/>
</dbReference>
<dbReference type="InterPro" id="IPR003718">
    <property type="entry name" value="OsmC/Ohr_fam"/>
</dbReference>
<reference evidence="1 2" key="1">
    <citation type="journal article" date="2016" name="Int. J. Syst. Evol. Microbiol.">
        <title>Labrenzia salina sp. nov., isolated from the rhizosphere of the halophyte Arthrocnemum macrostachyum.</title>
        <authorList>
            <person name="Camacho M."/>
            <person name="Redondo-Gomez S."/>
            <person name="Rodriguez-Llorente I."/>
            <person name="Rohde M."/>
            <person name="Sproer C."/>
            <person name="Schumann P."/>
            <person name="Klenk H.P."/>
            <person name="Montero-Calasanz M.D.C."/>
        </authorList>
    </citation>
    <scope>NUCLEOTIDE SEQUENCE [LARGE SCALE GENOMIC DNA]</scope>
    <source>
        <strain evidence="1 2">DSM 29163</strain>
    </source>
</reference>
<dbReference type="PANTHER" id="PTHR35368">
    <property type="entry name" value="HYDROPEROXIDE REDUCTASE"/>
    <property type="match status" value="1"/>
</dbReference>
<proteinExistence type="predicted"/>
<name>A0ABT3R8W2_9HYPH</name>
<dbReference type="Pfam" id="PF02566">
    <property type="entry name" value="OsmC"/>
    <property type="match status" value="1"/>
</dbReference>
<protein>
    <submittedName>
        <fullName evidence="1">OsmC family protein</fullName>
    </submittedName>
</protein>
<dbReference type="Proteomes" id="UP001300261">
    <property type="component" value="Unassembled WGS sequence"/>
</dbReference>
<sequence>MNAPMKSEKMAMNGIDVPTLMATIGAVNEQRDLARFTFRANGAWLSGTHSRININGYFGAGGEQTRDTDLMMEGDHPGVLCGTDKAPTPVEFLLAALSACITAGIGNIASARQVKLESVETTVEGDINLLGILGLSDQVRNGFNGIRATFKIKGDAPAEKLQQIVQQSVARSAVFDVLTNGVPVSIDIKTA</sequence>
<accession>A0ABT3R8W2</accession>
<keyword evidence="2" id="KW-1185">Reference proteome</keyword>
<dbReference type="EMBL" id="JAPEVI010000003">
    <property type="protein sequence ID" value="MCX2725703.1"/>
    <property type="molecule type" value="Genomic_DNA"/>
</dbReference>
<dbReference type="RefSeq" id="WP_265966839.1">
    <property type="nucleotide sequence ID" value="NZ_JAPEVI010000003.1"/>
</dbReference>
<comment type="caution">
    <text evidence="1">The sequence shown here is derived from an EMBL/GenBank/DDBJ whole genome shotgun (WGS) entry which is preliminary data.</text>
</comment>
<dbReference type="PANTHER" id="PTHR35368:SF1">
    <property type="entry name" value="HYDROPEROXIDE REDUCTASE"/>
    <property type="match status" value="1"/>
</dbReference>
<dbReference type="SUPFAM" id="SSF82784">
    <property type="entry name" value="OsmC-like"/>
    <property type="match status" value="1"/>
</dbReference>